<dbReference type="EMBL" id="NGMM01000006">
    <property type="protein sequence ID" value="OTP12893.1"/>
    <property type="molecule type" value="Genomic_DNA"/>
</dbReference>
<evidence type="ECO:0000259" key="3">
    <source>
        <dbReference type="PROSITE" id="PS50977"/>
    </source>
</evidence>
<accession>A0A242K3C5</accession>
<feature type="DNA-binding region" description="H-T-H motif" evidence="2">
    <location>
        <begin position="34"/>
        <end position="53"/>
    </location>
</feature>
<dbReference type="InterPro" id="IPR001647">
    <property type="entry name" value="HTH_TetR"/>
</dbReference>
<organism evidence="4">
    <name type="scientific">Candidatus Enterococcus clewellii</name>
    <dbReference type="NCBI Taxonomy" id="1834193"/>
    <lineage>
        <taxon>Bacteria</taxon>
        <taxon>Bacillati</taxon>
        <taxon>Bacillota</taxon>
        <taxon>Bacilli</taxon>
        <taxon>Lactobacillales</taxon>
        <taxon>Enterococcaceae</taxon>
        <taxon>Enterococcus</taxon>
    </lineage>
</organism>
<comment type="caution">
    <text evidence="4">The sequence shown here is derived from an EMBL/GenBank/DDBJ whole genome shotgun (WGS) entry which is preliminary data.</text>
</comment>
<dbReference type="PROSITE" id="PS50977">
    <property type="entry name" value="HTH_TETR_2"/>
    <property type="match status" value="1"/>
</dbReference>
<dbReference type="SUPFAM" id="SSF46689">
    <property type="entry name" value="Homeodomain-like"/>
    <property type="match status" value="1"/>
</dbReference>
<feature type="domain" description="HTH tetR-type" evidence="3">
    <location>
        <begin position="11"/>
        <end position="71"/>
    </location>
</feature>
<keyword evidence="1 2" id="KW-0238">DNA-binding</keyword>
<sequence length="96" mass="11384">MVNRMNSYRNAITKESIFTALMILMEKKDFHKISITEVTSKAGVSRMAFYRNYEILEDVITDYLTTFFAKYEEKICLLYTSSYPYAYHSTIIFPVY</sequence>
<evidence type="ECO:0000313" key="4">
    <source>
        <dbReference type="EMBL" id="OTP12893.1"/>
    </source>
</evidence>
<proteinExistence type="predicted"/>
<gene>
    <name evidence="4" type="ORF">A5888_003474</name>
</gene>
<dbReference type="Gene3D" id="1.10.357.10">
    <property type="entry name" value="Tetracycline Repressor, domain 2"/>
    <property type="match status" value="1"/>
</dbReference>
<protein>
    <recommendedName>
        <fullName evidence="3">HTH tetR-type domain-containing protein</fullName>
    </recommendedName>
</protein>
<evidence type="ECO:0000256" key="2">
    <source>
        <dbReference type="PROSITE-ProRule" id="PRU00335"/>
    </source>
</evidence>
<name>A0A242K3C5_9ENTE</name>
<evidence type="ECO:0000256" key="1">
    <source>
        <dbReference type="ARBA" id="ARBA00023125"/>
    </source>
</evidence>
<reference evidence="4" key="1">
    <citation type="submission" date="2017-05" db="EMBL/GenBank/DDBJ databases">
        <title>The Genome Sequence of Enterococcus sp. 9E7_DIV0242.</title>
        <authorList>
            <consortium name="The Broad Institute Genomics Platform"/>
            <consortium name="The Broad Institute Genomic Center for Infectious Diseases"/>
            <person name="Earl A."/>
            <person name="Manson A."/>
            <person name="Schwartman J."/>
            <person name="Gilmore M."/>
            <person name="Abouelleil A."/>
            <person name="Cao P."/>
            <person name="Chapman S."/>
            <person name="Cusick C."/>
            <person name="Shea T."/>
            <person name="Young S."/>
            <person name="Neafsey D."/>
            <person name="Nusbaum C."/>
            <person name="Birren B."/>
        </authorList>
    </citation>
    <scope>NUCLEOTIDE SEQUENCE [LARGE SCALE GENOMIC DNA]</scope>
    <source>
        <strain evidence="4">9E7_DIV0242</strain>
    </source>
</reference>
<dbReference type="AlphaFoldDB" id="A0A242K3C5"/>
<dbReference type="GO" id="GO:0003677">
    <property type="term" value="F:DNA binding"/>
    <property type="evidence" value="ECO:0007669"/>
    <property type="project" value="UniProtKB-UniRule"/>
</dbReference>
<dbReference type="InterPro" id="IPR009057">
    <property type="entry name" value="Homeodomain-like_sf"/>
</dbReference>